<organism evidence="2 3">
    <name type="scientific">Oleoguttula mirabilis</name>
    <dbReference type="NCBI Taxonomy" id="1507867"/>
    <lineage>
        <taxon>Eukaryota</taxon>
        <taxon>Fungi</taxon>
        <taxon>Dikarya</taxon>
        <taxon>Ascomycota</taxon>
        <taxon>Pezizomycotina</taxon>
        <taxon>Dothideomycetes</taxon>
        <taxon>Dothideomycetidae</taxon>
        <taxon>Mycosphaerellales</taxon>
        <taxon>Teratosphaeriaceae</taxon>
        <taxon>Oleoguttula</taxon>
    </lineage>
</organism>
<feature type="compositionally biased region" description="Basic and acidic residues" evidence="1">
    <location>
        <begin position="223"/>
        <end position="232"/>
    </location>
</feature>
<name>A0AAV9JYN8_9PEZI</name>
<dbReference type="Proteomes" id="UP001324427">
    <property type="component" value="Unassembled WGS sequence"/>
</dbReference>
<sequence>MAAGDLFFSRLPPELRDWVYDELVEQDFAIILPHTFDTVSGGAGVPQPTPQNNTGLKTSIISINVSLNSVSKQFRSEYNARLTKRTLDLQIGGISAFVLNLQFDNLVDGFLGRLSTAAETAPSPDLLIDVSFCFDKDYKEHLIDLNQHDTSLGRWLKYRDQTEADGKQVDLQYAIGRIKLRNQESIRWVIDIYKRFGYRDKESVEMDQVVRLFREHFEQNVRYEDVTPRETNDDSAEEDEDEDGAADHDGDDSG</sequence>
<evidence type="ECO:0000313" key="3">
    <source>
        <dbReference type="Proteomes" id="UP001324427"/>
    </source>
</evidence>
<proteinExistence type="predicted"/>
<reference evidence="2 3" key="1">
    <citation type="submission" date="2021-11" db="EMBL/GenBank/DDBJ databases">
        <title>Black yeast isolated from Biological Soil Crust.</title>
        <authorList>
            <person name="Kurbessoian T."/>
        </authorList>
    </citation>
    <scope>NUCLEOTIDE SEQUENCE [LARGE SCALE GENOMIC DNA]</scope>
    <source>
        <strain evidence="2 3">CCFEE 5522</strain>
    </source>
</reference>
<gene>
    <name evidence="2" type="ORF">LTR36_000267</name>
</gene>
<evidence type="ECO:0000313" key="2">
    <source>
        <dbReference type="EMBL" id="KAK4550688.1"/>
    </source>
</evidence>
<feature type="region of interest" description="Disordered" evidence="1">
    <location>
        <begin position="223"/>
        <end position="254"/>
    </location>
</feature>
<protein>
    <submittedName>
        <fullName evidence="2">Uncharacterized protein</fullName>
    </submittedName>
</protein>
<dbReference type="EMBL" id="JAVFHQ010000001">
    <property type="protein sequence ID" value="KAK4550688.1"/>
    <property type="molecule type" value="Genomic_DNA"/>
</dbReference>
<evidence type="ECO:0000256" key="1">
    <source>
        <dbReference type="SAM" id="MobiDB-lite"/>
    </source>
</evidence>
<accession>A0AAV9JYN8</accession>
<comment type="caution">
    <text evidence="2">The sequence shown here is derived from an EMBL/GenBank/DDBJ whole genome shotgun (WGS) entry which is preliminary data.</text>
</comment>
<feature type="compositionally biased region" description="Acidic residues" evidence="1">
    <location>
        <begin position="233"/>
        <end position="254"/>
    </location>
</feature>
<keyword evidence="3" id="KW-1185">Reference proteome</keyword>
<dbReference type="AlphaFoldDB" id="A0AAV9JYN8"/>